<keyword evidence="4 5" id="KW-0472">Membrane</keyword>
<comment type="subcellular location">
    <subcellularLocation>
        <location evidence="1">Membrane</location>
        <topology evidence="1">Multi-pass membrane protein</topology>
    </subcellularLocation>
</comment>
<protein>
    <recommendedName>
        <fullName evidence="6">Major facilitator superfamily (MFS) profile domain-containing protein</fullName>
    </recommendedName>
</protein>
<proteinExistence type="predicted"/>
<comment type="caution">
    <text evidence="7">The sequence shown here is derived from an EMBL/GenBank/DDBJ whole genome shotgun (WGS) entry which is preliminary data.</text>
</comment>
<evidence type="ECO:0000256" key="1">
    <source>
        <dbReference type="ARBA" id="ARBA00004141"/>
    </source>
</evidence>
<evidence type="ECO:0000256" key="2">
    <source>
        <dbReference type="ARBA" id="ARBA00022692"/>
    </source>
</evidence>
<sequence>YGLAAMSISPYLGILIGAAVEAGGYVTGSLLISTRLARKGSFILVTSVTIICVILIPIISNHSPIATVFIAQFGKLAISGSIAVSWIFVPELFPTAIRSSANGFFIAFSRIGAIVAPIIDTSISDEYLPYTFYASAGLALIVVLLTLLLPETKYTSMDDEEDYGKN</sequence>
<feature type="transmembrane region" description="Helical" evidence="5">
    <location>
        <begin position="101"/>
        <end position="119"/>
    </location>
</feature>
<reference evidence="7" key="1">
    <citation type="submission" date="2021-02" db="EMBL/GenBank/DDBJ databases">
        <authorList>
            <person name="Nowell W R."/>
        </authorList>
    </citation>
    <scope>NUCLEOTIDE SEQUENCE</scope>
</reference>
<dbReference type="GO" id="GO:0022857">
    <property type="term" value="F:transmembrane transporter activity"/>
    <property type="evidence" value="ECO:0007669"/>
    <property type="project" value="InterPro"/>
</dbReference>
<feature type="transmembrane region" description="Helical" evidence="5">
    <location>
        <begin position="12"/>
        <end position="33"/>
    </location>
</feature>
<dbReference type="InterPro" id="IPR036259">
    <property type="entry name" value="MFS_trans_sf"/>
</dbReference>
<dbReference type="Pfam" id="PF00083">
    <property type="entry name" value="Sugar_tr"/>
    <property type="match status" value="1"/>
</dbReference>
<organism evidence="7 8">
    <name type="scientific">Rotaria magnacalcarata</name>
    <dbReference type="NCBI Taxonomy" id="392030"/>
    <lineage>
        <taxon>Eukaryota</taxon>
        <taxon>Metazoa</taxon>
        <taxon>Spiralia</taxon>
        <taxon>Gnathifera</taxon>
        <taxon>Rotifera</taxon>
        <taxon>Eurotatoria</taxon>
        <taxon>Bdelloidea</taxon>
        <taxon>Philodinida</taxon>
        <taxon>Philodinidae</taxon>
        <taxon>Rotaria</taxon>
    </lineage>
</organism>
<dbReference type="SUPFAM" id="SSF103473">
    <property type="entry name" value="MFS general substrate transporter"/>
    <property type="match status" value="1"/>
</dbReference>
<keyword evidence="3 5" id="KW-1133">Transmembrane helix</keyword>
<feature type="transmembrane region" description="Helical" evidence="5">
    <location>
        <begin position="131"/>
        <end position="149"/>
    </location>
</feature>
<feature type="domain" description="Major facilitator superfamily (MFS) profile" evidence="6">
    <location>
        <begin position="1"/>
        <end position="154"/>
    </location>
</feature>
<name>A0A8S2JG80_9BILA</name>
<dbReference type="PROSITE" id="PS50850">
    <property type="entry name" value="MFS"/>
    <property type="match status" value="1"/>
</dbReference>
<feature type="transmembrane region" description="Helical" evidence="5">
    <location>
        <begin position="40"/>
        <end position="59"/>
    </location>
</feature>
<dbReference type="AlphaFoldDB" id="A0A8S2JG80"/>
<accession>A0A8S2JG80</accession>
<gene>
    <name evidence="7" type="ORF">GIL414_LOCUS1421</name>
</gene>
<evidence type="ECO:0000256" key="3">
    <source>
        <dbReference type="ARBA" id="ARBA00022989"/>
    </source>
</evidence>
<dbReference type="Gene3D" id="1.20.1250.20">
    <property type="entry name" value="MFS general substrate transporter like domains"/>
    <property type="match status" value="1"/>
</dbReference>
<evidence type="ECO:0000259" key="6">
    <source>
        <dbReference type="PROSITE" id="PS50850"/>
    </source>
</evidence>
<evidence type="ECO:0000256" key="5">
    <source>
        <dbReference type="SAM" id="Phobius"/>
    </source>
</evidence>
<dbReference type="InterPro" id="IPR020846">
    <property type="entry name" value="MFS_dom"/>
</dbReference>
<dbReference type="EMBL" id="CAJOBJ010000234">
    <property type="protein sequence ID" value="CAF3807085.1"/>
    <property type="molecule type" value="Genomic_DNA"/>
</dbReference>
<feature type="non-terminal residue" evidence="7">
    <location>
        <position position="1"/>
    </location>
</feature>
<evidence type="ECO:0000313" key="7">
    <source>
        <dbReference type="EMBL" id="CAF3807085.1"/>
    </source>
</evidence>
<feature type="transmembrane region" description="Helical" evidence="5">
    <location>
        <begin position="65"/>
        <end position="89"/>
    </location>
</feature>
<evidence type="ECO:0000313" key="8">
    <source>
        <dbReference type="Proteomes" id="UP000681720"/>
    </source>
</evidence>
<dbReference type="GO" id="GO:0016020">
    <property type="term" value="C:membrane"/>
    <property type="evidence" value="ECO:0007669"/>
    <property type="project" value="UniProtKB-SubCell"/>
</dbReference>
<dbReference type="PANTHER" id="PTHR24064">
    <property type="entry name" value="SOLUTE CARRIER FAMILY 22 MEMBER"/>
    <property type="match status" value="1"/>
</dbReference>
<evidence type="ECO:0000256" key="4">
    <source>
        <dbReference type="ARBA" id="ARBA00023136"/>
    </source>
</evidence>
<dbReference type="Proteomes" id="UP000681720">
    <property type="component" value="Unassembled WGS sequence"/>
</dbReference>
<dbReference type="InterPro" id="IPR005828">
    <property type="entry name" value="MFS_sugar_transport-like"/>
</dbReference>
<keyword evidence="2 5" id="KW-0812">Transmembrane</keyword>